<accession>A0ABW0E545</accession>
<comment type="caution">
    <text evidence="3">The sequence shown here is derived from an EMBL/GenBank/DDBJ whole genome shotgun (WGS) entry which is preliminary data.</text>
</comment>
<dbReference type="PROSITE" id="PS00134">
    <property type="entry name" value="TRYPSIN_HIS"/>
    <property type="match status" value="1"/>
</dbReference>
<dbReference type="InterPro" id="IPR001254">
    <property type="entry name" value="Trypsin_dom"/>
</dbReference>
<dbReference type="InterPro" id="IPR018114">
    <property type="entry name" value="TRYPSIN_HIS"/>
</dbReference>
<protein>
    <submittedName>
        <fullName evidence="3">S1 family peptidase</fullName>
    </submittedName>
</protein>
<evidence type="ECO:0000259" key="1">
    <source>
        <dbReference type="Pfam" id="PF00089"/>
    </source>
</evidence>
<dbReference type="InterPro" id="IPR033116">
    <property type="entry name" value="TRYPSIN_SER"/>
</dbReference>
<dbReference type="Proteomes" id="UP001596035">
    <property type="component" value="Unassembled WGS sequence"/>
</dbReference>
<dbReference type="EMBL" id="JBHSKN010000040">
    <property type="protein sequence ID" value="MFC5245485.1"/>
    <property type="molecule type" value="Genomic_DNA"/>
</dbReference>
<organism evidence="3 4">
    <name type="scientific">Streptomyces atrovirens</name>
    <dbReference type="NCBI Taxonomy" id="285556"/>
    <lineage>
        <taxon>Bacteria</taxon>
        <taxon>Bacillati</taxon>
        <taxon>Actinomycetota</taxon>
        <taxon>Actinomycetes</taxon>
        <taxon>Kitasatosporales</taxon>
        <taxon>Streptomycetaceae</taxon>
        <taxon>Streptomyces</taxon>
    </lineage>
</organism>
<dbReference type="InterPro" id="IPR043504">
    <property type="entry name" value="Peptidase_S1_PA_chymotrypsin"/>
</dbReference>
<feature type="domain" description="Peptidase S1" evidence="1">
    <location>
        <begin position="178"/>
        <end position="351"/>
    </location>
</feature>
<dbReference type="SUPFAM" id="SSF50494">
    <property type="entry name" value="Trypsin-like serine proteases"/>
    <property type="match status" value="1"/>
</dbReference>
<evidence type="ECO:0000313" key="4">
    <source>
        <dbReference type="Proteomes" id="UP001596035"/>
    </source>
</evidence>
<name>A0ABW0E545_9ACTN</name>
<dbReference type="Gene3D" id="2.40.10.10">
    <property type="entry name" value="Trypsin-like serine proteases"/>
    <property type="match status" value="2"/>
</dbReference>
<sequence length="362" mass="38130">MQSLLAASLVTVAATPPGSANDSPKLLADLNQAAALATQLGADRTGGTYYKDGRLVITVTDEAAARTVREAGGVPELVTRSAAELAAVHTELDELAGIPNTAWGEDVESNQVSVEVYGGVSAADQARIAEVAEAHPGAVSINRHGGKLEPAVLRGGYGITSEGWNCSAAFNAANSSNTVYTITAGHCAPGTGNVWYVNDSTQSYQRIGIQTAYRWGGNCDSAGRACDWATIKKDNAALDTYGTVGYWHNVNVQITNSRYAAQNEDADRVGRTSQDKVGHITKPNVTVTYDDGTTLYGMYESTHCSRQGDSGGPLLHGSTALGIVSGGNYVDKPCGDSDAQSDRYTYSTRIQDVLNERGLHVY</sequence>
<evidence type="ECO:0000259" key="2">
    <source>
        <dbReference type="Pfam" id="PF02983"/>
    </source>
</evidence>
<dbReference type="CDD" id="cd21112">
    <property type="entry name" value="alphaLP-like"/>
    <property type="match status" value="1"/>
</dbReference>
<reference evidence="4" key="1">
    <citation type="journal article" date="2019" name="Int. J. Syst. Evol. Microbiol.">
        <title>The Global Catalogue of Microorganisms (GCM) 10K type strain sequencing project: providing services to taxonomists for standard genome sequencing and annotation.</title>
        <authorList>
            <consortium name="The Broad Institute Genomics Platform"/>
            <consortium name="The Broad Institute Genome Sequencing Center for Infectious Disease"/>
            <person name="Wu L."/>
            <person name="Ma J."/>
        </authorList>
    </citation>
    <scope>NUCLEOTIDE SEQUENCE [LARGE SCALE GENOMIC DNA]</scope>
    <source>
        <strain evidence="4">CGMCC 4.7131</strain>
    </source>
</reference>
<dbReference type="PROSITE" id="PS00135">
    <property type="entry name" value="TRYPSIN_SER"/>
    <property type="match status" value="1"/>
</dbReference>
<keyword evidence="4" id="KW-1185">Reference proteome</keyword>
<dbReference type="InterPro" id="IPR009003">
    <property type="entry name" value="Peptidase_S1_PA"/>
</dbReference>
<dbReference type="Pfam" id="PF02983">
    <property type="entry name" value="Pro_Al_protease"/>
    <property type="match status" value="1"/>
</dbReference>
<gene>
    <name evidence="3" type="ORF">ACFPWV_37215</name>
</gene>
<proteinExistence type="predicted"/>
<evidence type="ECO:0000313" key="3">
    <source>
        <dbReference type="EMBL" id="MFC5245485.1"/>
    </source>
</evidence>
<dbReference type="Pfam" id="PF00089">
    <property type="entry name" value="Trypsin"/>
    <property type="match status" value="1"/>
</dbReference>
<feature type="domain" description="Peptidase S1A alpha-lytic prodomain" evidence="2">
    <location>
        <begin position="80"/>
        <end position="134"/>
    </location>
</feature>
<dbReference type="RefSeq" id="WP_344563008.1">
    <property type="nucleotide sequence ID" value="NZ_BAAATG010000028.1"/>
</dbReference>
<dbReference type="InterPro" id="IPR004236">
    <property type="entry name" value="Pept_S1_alpha_lytic"/>
</dbReference>